<feature type="repeat" description="ANK" evidence="1">
    <location>
        <begin position="271"/>
        <end position="303"/>
    </location>
</feature>
<dbReference type="Pfam" id="PF00041">
    <property type="entry name" value="fn3"/>
    <property type="match status" value="1"/>
</dbReference>
<accession>A0A6L2PU65</accession>
<protein>
    <recommendedName>
        <fullName evidence="2">Fibronectin type-III domain-containing protein</fullName>
    </recommendedName>
</protein>
<feature type="domain" description="Fibronectin type-III" evidence="2">
    <location>
        <begin position="4"/>
        <end position="101"/>
    </location>
</feature>
<dbReference type="PANTHER" id="PTHR24183">
    <property type="entry name" value="FIBRONECTIN TYPE 3 AND ANKYRIN REPEAT DOMAINS PROTEIN 1"/>
    <property type="match status" value="1"/>
</dbReference>
<dbReference type="InParanoid" id="A0A6L2PU65"/>
<dbReference type="Pfam" id="PF12796">
    <property type="entry name" value="Ank_2"/>
    <property type="match status" value="2"/>
</dbReference>
<evidence type="ECO:0000256" key="1">
    <source>
        <dbReference type="PROSITE-ProRule" id="PRU00023"/>
    </source>
</evidence>
<dbReference type="AlphaFoldDB" id="A0A6L2PU65"/>
<proteinExistence type="predicted"/>
<evidence type="ECO:0000313" key="4">
    <source>
        <dbReference type="Proteomes" id="UP000502823"/>
    </source>
</evidence>
<evidence type="ECO:0000259" key="2">
    <source>
        <dbReference type="PROSITE" id="PS50853"/>
    </source>
</evidence>
<dbReference type="GO" id="GO:0005634">
    <property type="term" value="C:nucleus"/>
    <property type="evidence" value="ECO:0007669"/>
    <property type="project" value="TreeGrafter"/>
</dbReference>
<dbReference type="PROSITE" id="PS50297">
    <property type="entry name" value="ANK_REP_REGION"/>
    <property type="match status" value="4"/>
</dbReference>
<keyword evidence="1" id="KW-0040">ANK repeat</keyword>
<dbReference type="InterPro" id="IPR013783">
    <property type="entry name" value="Ig-like_fold"/>
</dbReference>
<dbReference type="Proteomes" id="UP000502823">
    <property type="component" value="Unassembled WGS sequence"/>
</dbReference>
<dbReference type="InterPro" id="IPR036770">
    <property type="entry name" value="Ankyrin_rpt-contain_sf"/>
</dbReference>
<dbReference type="PRINTS" id="PR01415">
    <property type="entry name" value="ANKYRIN"/>
</dbReference>
<dbReference type="Gene3D" id="2.60.40.10">
    <property type="entry name" value="Immunoglobulins"/>
    <property type="match status" value="1"/>
</dbReference>
<feature type="repeat" description="ANK" evidence="1">
    <location>
        <begin position="204"/>
        <end position="236"/>
    </location>
</feature>
<dbReference type="PROSITE" id="PS50853">
    <property type="entry name" value="FN3"/>
    <property type="match status" value="1"/>
</dbReference>
<name>A0A6L2PU65_COPFO</name>
<dbReference type="OrthoDB" id="6577879at2759"/>
<feature type="repeat" description="ANK" evidence="1">
    <location>
        <begin position="137"/>
        <end position="169"/>
    </location>
</feature>
<gene>
    <name evidence="3" type="ORF">Cfor_01725</name>
</gene>
<dbReference type="PANTHER" id="PTHR24183:SF1">
    <property type="entry name" value="FIBRONECTIN TYPE 3 AND ANKYRIN REPEAT DOMAINS PROTEIN 1"/>
    <property type="match status" value="1"/>
</dbReference>
<reference evidence="4" key="1">
    <citation type="submission" date="2020-01" db="EMBL/GenBank/DDBJ databases">
        <title>Draft genome sequence of the Termite Coptotermes fromosanus.</title>
        <authorList>
            <person name="Itakura S."/>
            <person name="Yosikawa Y."/>
            <person name="Umezawa K."/>
        </authorList>
    </citation>
    <scope>NUCLEOTIDE SEQUENCE [LARGE SCALE GENOMIC DNA]</scope>
</reference>
<organism evidence="3 4">
    <name type="scientific">Coptotermes formosanus</name>
    <name type="common">Formosan subterranean termite</name>
    <dbReference type="NCBI Taxonomy" id="36987"/>
    <lineage>
        <taxon>Eukaryota</taxon>
        <taxon>Metazoa</taxon>
        <taxon>Ecdysozoa</taxon>
        <taxon>Arthropoda</taxon>
        <taxon>Hexapoda</taxon>
        <taxon>Insecta</taxon>
        <taxon>Pterygota</taxon>
        <taxon>Neoptera</taxon>
        <taxon>Polyneoptera</taxon>
        <taxon>Dictyoptera</taxon>
        <taxon>Blattodea</taxon>
        <taxon>Blattoidea</taxon>
        <taxon>Termitoidae</taxon>
        <taxon>Rhinotermitidae</taxon>
        <taxon>Coptotermes</taxon>
    </lineage>
</organism>
<dbReference type="SUPFAM" id="SSF48403">
    <property type="entry name" value="Ankyrin repeat"/>
    <property type="match status" value="1"/>
</dbReference>
<dbReference type="FunCoup" id="A0A6L2PU65">
    <property type="interactions" value="24"/>
</dbReference>
<sequence length="357" mass="39331">MARALHRLRVLSSTPSSIKISWGEAERPLLNEEQNTMFRPQYTLQIRDTVQGWIPVYWGFRTEFEVTGLGPQECYQFRLKVTTAEGDGPWSPQLAATTKEDKVAVVNLYRAIQHGQPKAAGKILTDRYDSVEIFNPMGMSPLMQAVSHGDPHMVSLMLSAGAGVNMTSGGAGRTALMIACFKGEMDIAHQLIDHGASWDICDRNGCTALHYAVDGSQMETVELALDEGADIEAKDSEQWTPLMRGVVIESSVEILRKLLERGAMLNCLDRHGQTCLMHAVLSGRQDVVKLLVDSGADLAPCNVYQNTALDMARASGFKVTGILKSVLLFNVQNKFPTEICILKFCPEIMQRNPAMDG</sequence>
<dbReference type="InterPro" id="IPR002110">
    <property type="entry name" value="Ankyrin_rpt"/>
</dbReference>
<comment type="caution">
    <text evidence="3">The sequence shown here is derived from an EMBL/GenBank/DDBJ whole genome shotgun (WGS) entry which is preliminary data.</text>
</comment>
<evidence type="ECO:0000313" key="3">
    <source>
        <dbReference type="EMBL" id="GFG36059.1"/>
    </source>
</evidence>
<dbReference type="InterPro" id="IPR003961">
    <property type="entry name" value="FN3_dom"/>
</dbReference>
<dbReference type="Gene3D" id="1.25.40.20">
    <property type="entry name" value="Ankyrin repeat-containing domain"/>
    <property type="match status" value="1"/>
</dbReference>
<dbReference type="SUPFAM" id="SSF49265">
    <property type="entry name" value="Fibronectin type III"/>
    <property type="match status" value="1"/>
</dbReference>
<dbReference type="PROSITE" id="PS50088">
    <property type="entry name" value="ANK_REPEAT"/>
    <property type="match status" value="4"/>
</dbReference>
<dbReference type="SMART" id="SM00248">
    <property type="entry name" value="ANK"/>
    <property type="match status" value="5"/>
</dbReference>
<keyword evidence="4" id="KW-1185">Reference proteome</keyword>
<dbReference type="InterPro" id="IPR036116">
    <property type="entry name" value="FN3_sf"/>
</dbReference>
<dbReference type="EMBL" id="BLKM01006038">
    <property type="protein sequence ID" value="GFG36059.1"/>
    <property type="molecule type" value="Genomic_DNA"/>
</dbReference>
<dbReference type="CDD" id="cd00063">
    <property type="entry name" value="FN3"/>
    <property type="match status" value="1"/>
</dbReference>
<dbReference type="SMART" id="SM00060">
    <property type="entry name" value="FN3"/>
    <property type="match status" value="1"/>
</dbReference>
<dbReference type="GO" id="GO:0042981">
    <property type="term" value="P:regulation of apoptotic process"/>
    <property type="evidence" value="ECO:0007669"/>
    <property type="project" value="TreeGrafter"/>
</dbReference>
<feature type="repeat" description="ANK" evidence="1">
    <location>
        <begin position="171"/>
        <end position="203"/>
    </location>
</feature>